<evidence type="ECO:0000313" key="3">
    <source>
        <dbReference type="WBParaSite" id="PDA_v2.g13849.t1"/>
    </source>
</evidence>
<keyword evidence="1" id="KW-1133">Transmembrane helix</keyword>
<accession>A0A914PEC9</accession>
<evidence type="ECO:0000256" key="1">
    <source>
        <dbReference type="SAM" id="Phobius"/>
    </source>
</evidence>
<protein>
    <submittedName>
        <fullName evidence="3">ATP synthase F0 subunit 8</fullName>
    </submittedName>
</protein>
<dbReference type="WBParaSite" id="PDA_v2.g13849.t1">
    <property type="protein sequence ID" value="PDA_v2.g13849.t1"/>
    <property type="gene ID" value="PDA_v2.g13849"/>
</dbReference>
<reference evidence="3" key="1">
    <citation type="submission" date="2022-11" db="UniProtKB">
        <authorList>
            <consortium name="WormBaseParasite"/>
        </authorList>
    </citation>
    <scope>IDENTIFICATION</scope>
</reference>
<keyword evidence="1" id="KW-0812">Transmembrane</keyword>
<sequence>MIESFNQGDTRGFAKSYFMFMLCYTILIFVITGMYICYLLGKKENLKKNKIYKAEPKINVIIAEEVFPAPPFFQKY</sequence>
<organism evidence="2 3">
    <name type="scientific">Panagrolaimus davidi</name>
    <dbReference type="NCBI Taxonomy" id="227884"/>
    <lineage>
        <taxon>Eukaryota</taxon>
        <taxon>Metazoa</taxon>
        <taxon>Ecdysozoa</taxon>
        <taxon>Nematoda</taxon>
        <taxon>Chromadorea</taxon>
        <taxon>Rhabditida</taxon>
        <taxon>Tylenchina</taxon>
        <taxon>Panagrolaimomorpha</taxon>
        <taxon>Panagrolaimoidea</taxon>
        <taxon>Panagrolaimidae</taxon>
        <taxon>Panagrolaimus</taxon>
    </lineage>
</organism>
<feature type="transmembrane region" description="Helical" evidence="1">
    <location>
        <begin position="17"/>
        <end position="40"/>
    </location>
</feature>
<dbReference type="AlphaFoldDB" id="A0A914PEC9"/>
<name>A0A914PEC9_9BILA</name>
<proteinExistence type="predicted"/>
<keyword evidence="1" id="KW-0472">Membrane</keyword>
<evidence type="ECO:0000313" key="2">
    <source>
        <dbReference type="Proteomes" id="UP000887578"/>
    </source>
</evidence>
<dbReference type="Proteomes" id="UP000887578">
    <property type="component" value="Unplaced"/>
</dbReference>
<keyword evidence="2" id="KW-1185">Reference proteome</keyword>